<dbReference type="PANTHER" id="PTHR44229">
    <property type="entry name" value="15-HYDROXYPROSTAGLANDIN DEHYDROGENASE [NAD(+)]"/>
    <property type="match status" value="1"/>
</dbReference>
<evidence type="ECO:0000313" key="23">
    <source>
        <dbReference type="EMBL" id="KAJ8029978.1"/>
    </source>
</evidence>
<evidence type="ECO:0000256" key="19">
    <source>
        <dbReference type="ARBA" id="ARBA00048921"/>
    </source>
</evidence>
<comment type="catalytic activity">
    <reaction evidence="16">
        <text>lipoxin A4 + NAD(+) = 15-oxo-(5S,6R)-dihydroxy-(7E,9E,11Z,13E)-eicosatetraenoate + NADH + H(+)</text>
        <dbReference type="Rhea" id="RHEA:41572"/>
        <dbReference type="ChEBI" id="CHEBI:15378"/>
        <dbReference type="ChEBI" id="CHEBI:57540"/>
        <dbReference type="ChEBI" id="CHEBI:57945"/>
        <dbReference type="ChEBI" id="CHEBI:67026"/>
        <dbReference type="ChEBI" id="CHEBI:78311"/>
    </reaction>
    <physiologicalReaction direction="left-to-right" evidence="16">
        <dbReference type="Rhea" id="RHEA:41573"/>
    </physiologicalReaction>
</comment>
<dbReference type="EC" id="1.1.1.141" evidence="3"/>
<dbReference type="PRINTS" id="PR00081">
    <property type="entry name" value="GDHRDH"/>
</dbReference>
<evidence type="ECO:0000256" key="20">
    <source>
        <dbReference type="ARBA" id="ARBA00049151"/>
    </source>
</evidence>
<dbReference type="GO" id="GO:0047034">
    <property type="term" value="F:15-hydroxyicosatetraenoate dehydrogenase activity"/>
    <property type="evidence" value="ECO:0007669"/>
    <property type="project" value="UniProtKB-EC"/>
</dbReference>
<evidence type="ECO:0000256" key="3">
    <source>
        <dbReference type="ARBA" id="ARBA00038968"/>
    </source>
</evidence>
<evidence type="ECO:0000256" key="4">
    <source>
        <dbReference type="ARBA" id="ARBA00039060"/>
    </source>
</evidence>
<comment type="catalytic activity">
    <reaction evidence="15">
        <text>resolvin D2 + NAD(+) = 7-oxoresolvin D2 + NADH + H(+)</text>
        <dbReference type="Rhea" id="RHEA:53584"/>
        <dbReference type="ChEBI" id="CHEBI:15378"/>
        <dbReference type="ChEBI" id="CHEBI:57540"/>
        <dbReference type="ChEBI" id="CHEBI:57945"/>
        <dbReference type="ChEBI" id="CHEBI:133367"/>
        <dbReference type="ChEBI" id="CHEBI:137497"/>
    </reaction>
    <physiologicalReaction direction="left-to-right" evidence="15">
        <dbReference type="Rhea" id="RHEA:53585"/>
    </physiologicalReaction>
</comment>
<dbReference type="InterPro" id="IPR036291">
    <property type="entry name" value="NAD(P)-bd_dom_sf"/>
</dbReference>
<evidence type="ECO:0000256" key="18">
    <source>
        <dbReference type="ARBA" id="ARBA00048739"/>
    </source>
</evidence>
<evidence type="ECO:0000256" key="7">
    <source>
        <dbReference type="ARBA" id="ARBA00042026"/>
    </source>
</evidence>
<keyword evidence="2" id="KW-0560">Oxidoreductase</keyword>
<dbReference type="SUPFAM" id="SSF51735">
    <property type="entry name" value="NAD(P)-binding Rossmann-fold domains"/>
    <property type="match status" value="1"/>
</dbReference>
<comment type="catalytic activity">
    <reaction evidence="12">
        <text>15-oxo-(5S,6R)-dihydroxy-(7E,9E,11Z)-eicosatrienoate + NADH + H(+) = (5S,6R,15S)-trihydroxy-(7E,9E,11Z)-eicosatrienoate + NAD(+)</text>
        <dbReference type="Rhea" id="RHEA:41596"/>
        <dbReference type="ChEBI" id="CHEBI:15378"/>
        <dbReference type="ChEBI" id="CHEBI:57540"/>
        <dbReference type="ChEBI" id="CHEBI:57945"/>
        <dbReference type="ChEBI" id="CHEBI:78325"/>
        <dbReference type="ChEBI" id="CHEBI:78329"/>
    </reaction>
    <physiologicalReaction direction="left-to-right" evidence="12">
        <dbReference type="Rhea" id="RHEA:41597"/>
    </physiologicalReaction>
</comment>
<comment type="function">
    <text evidence="8">Catalyzes the NAD-dependent dehydrogenation (oxidation) of a broad array of hydroxylated polyunsaturated fatty acids (mainly eicosanoids and docosanoids, including prostaglandins, lipoxins and resolvins), yielding their corresponding keto (oxo) metabolites. Decreases the levels of the pro-proliferative prostaglandins such as prostaglandin E2 (whose activity is increased in cancer because of an increase in the expression of cyclooxygenase 2) and generates oxo-fatty acid products that can profoundly influence cell function by abrogating pro-inflammatory cytokine expression. Converts resolvins E1, D1 and D2 to their oxo products, which represents a mode of resolvin inactivation. Resolvin E1 plays important roles during the resolution phase of acute inflammation, while resolvins D1 and D2 have a unique role in obesity-induced adipose inflammation.</text>
</comment>
<gene>
    <name evidence="23" type="ORF">HOLleu_29535</name>
</gene>
<comment type="catalytic activity">
    <reaction evidence="11">
        <text>14-hydroxy-(4Z,7Z,10Z,12E,16Z,19Z)-docosahexaenoate + NAD(+) = 14-oxo-(4Z,7Z,10Z,12E,16Z,19Z)-docosahexaenoate + NADH + H(+)</text>
        <dbReference type="Rhea" id="RHEA:48952"/>
        <dbReference type="ChEBI" id="CHEBI:15378"/>
        <dbReference type="ChEBI" id="CHEBI:57540"/>
        <dbReference type="ChEBI" id="CHEBI:57945"/>
        <dbReference type="ChEBI" id="CHEBI:90866"/>
        <dbReference type="ChEBI" id="CHEBI:90867"/>
    </reaction>
    <physiologicalReaction direction="left-to-right" evidence="11">
        <dbReference type="Rhea" id="RHEA:48953"/>
    </physiologicalReaction>
</comment>
<dbReference type="InterPro" id="IPR002347">
    <property type="entry name" value="SDR_fam"/>
</dbReference>
<dbReference type="PANTHER" id="PTHR44229:SF4">
    <property type="entry name" value="15-HYDROXYPROSTAGLANDIN DEHYDROGENASE [NAD(+)]"/>
    <property type="match status" value="1"/>
</dbReference>
<evidence type="ECO:0000313" key="24">
    <source>
        <dbReference type="Proteomes" id="UP001152320"/>
    </source>
</evidence>
<comment type="catalytic activity">
    <reaction evidence="20">
        <text>(15S)-hydroxy-(5Z,8Z,11Z,13E)-eicosatetraenoate + NAD(+) = 15-oxo-(5Z,8Z,11Z,13E)-eicosatetraenoate + NADH + H(+)</text>
        <dbReference type="Rhea" id="RHEA:23260"/>
        <dbReference type="ChEBI" id="CHEBI:15378"/>
        <dbReference type="ChEBI" id="CHEBI:57409"/>
        <dbReference type="ChEBI" id="CHEBI:57410"/>
        <dbReference type="ChEBI" id="CHEBI:57540"/>
        <dbReference type="ChEBI" id="CHEBI:57945"/>
        <dbReference type="EC" id="1.1.1.232"/>
    </reaction>
    <physiologicalReaction direction="left-to-right" evidence="20">
        <dbReference type="Rhea" id="RHEA:23261"/>
    </physiologicalReaction>
</comment>
<evidence type="ECO:0000256" key="2">
    <source>
        <dbReference type="ARBA" id="ARBA00023002"/>
    </source>
</evidence>
<keyword evidence="24" id="KW-1185">Reference proteome</keyword>
<evidence type="ECO:0000256" key="13">
    <source>
        <dbReference type="ARBA" id="ARBA00048144"/>
    </source>
</evidence>
<comment type="catalytic activity">
    <reaction evidence="21">
        <text>resolvin E1 + NAD(+) = 18-oxo-resolvin E1 + NADH + H(+)</text>
        <dbReference type="Rhea" id="RHEA:49244"/>
        <dbReference type="ChEBI" id="CHEBI:15378"/>
        <dbReference type="ChEBI" id="CHEBI:57540"/>
        <dbReference type="ChEBI" id="CHEBI:57945"/>
        <dbReference type="ChEBI" id="CHEBI:91000"/>
        <dbReference type="ChEBI" id="CHEBI:91001"/>
    </reaction>
    <physiologicalReaction direction="left-to-right" evidence="21">
        <dbReference type="Rhea" id="RHEA:49245"/>
    </physiologicalReaction>
</comment>
<comment type="similarity">
    <text evidence="1 22">Belongs to the short-chain dehydrogenases/reductases (SDR) family.</text>
</comment>
<protein>
    <recommendedName>
        <fullName evidence="5">15-hydroxyprostaglandin dehydrogenase [NAD(+)]</fullName>
        <ecNumber evidence="3">1.1.1.141</ecNumber>
        <ecNumber evidence="4">1.1.1.232</ecNumber>
    </recommendedName>
    <alternativeName>
        <fullName evidence="7">Eicosanoid/docosanoid dehydrogenase [NAD(+)]</fullName>
    </alternativeName>
    <alternativeName>
        <fullName evidence="6">Prostaglandin dehydrogenase 1</fullName>
    </alternativeName>
</protein>
<dbReference type="PRINTS" id="PR00080">
    <property type="entry name" value="SDRFAMILY"/>
</dbReference>
<accession>A0A9Q1BNT3</accession>
<dbReference type="Proteomes" id="UP001152320">
    <property type="component" value="Chromosome 14"/>
</dbReference>
<dbReference type="Pfam" id="PF00106">
    <property type="entry name" value="adh_short"/>
    <property type="match status" value="1"/>
</dbReference>
<name>A0A9Q1BNT3_HOLLE</name>
<comment type="catalytic activity">
    <reaction evidence="9">
        <text>prostaglandin E1 + NAD(+) = 15-oxoprostaglandin E1 + NADH + H(+)</text>
        <dbReference type="Rhea" id="RHEA:16477"/>
        <dbReference type="ChEBI" id="CHEBI:15378"/>
        <dbReference type="ChEBI" id="CHEBI:57397"/>
        <dbReference type="ChEBI" id="CHEBI:57401"/>
        <dbReference type="ChEBI" id="CHEBI:57540"/>
        <dbReference type="ChEBI" id="CHEBI:57945"/>
    </reaction>
    <physiologicalReaction direction="left-to-right" evidence="9">
        <dbReference type="Rhea" id="RHEA:16478"/>
    </physiologicalReaction>
</comment>
<evidence type="ECO:0000256" key="5">
    <source>
        <dbReference type="ARBA" id="ARBA00040276"/>
    </source>
</evidence>
<dbReference type="EC" id="1.1.1.232" evidence="4"/>
<evidence type="ECO:0000256" key="14">
    <source>
        <dbReference type="ARBA" id="ARBA00048170"/>
    </source>
</evidence>
<dbReference type="OrthoDB" id="37659at2759"/>
<evidence type="ECO:0000256" key="6">
    <source>
        <dbReference type="ARBA" id="ARBA00041812"/>
    </source>
</evidence>
<comment type="catalytic activity">
    <reaction evidence="18">
        <text>prostaglandin E2 + NAD(+) = 15-oxoprostaglandin E2 + NADH + H(+)</text>
        <dbReference type="Rhea" id="RHEA:11876"/>
        <dbReference type="ChEBI" id="CHEBI:15378"/>
        <dbReference type="ChEBI" id="CHEBI:57400"/>
        <dbReference type="ChEBI" id="CHEBI:57540"/>
        <dbReference type="ChEBI" id="CHEBI:57945"/>
        <dbReference type="ChEBI" id="CHEBI:606564"/>
        <dbReference type="EC" id="1.1.1.141"/>
    </reaction>
    <physiologicalReaction direction="left-to-right" evidence="18">
        <dbReference type="Rhea" id="RHEA:11877"/>
    </physiologicalReaction>
</comment>
<evidence type="ECO:0000256" key="10">
    <source>
        <dbReference type="ARBA" id="ARBA00047672"/>
    </source>
</evidence>
<comment type="catalytic activity">
    <reaction evidence="17">
        <text>prostaglandin A1 + NAD(+) = 15-oxo-prostaglandin A1 + NADH + H(+)</text>
        <dbReference type="Rhea" id="RHEA:41263"/>
        <dbReference type="ChEBI" id="CHEBI:15378"/>
        <dbReference type="ChEBI" id="CHEBI:57398"/>
        <dbReference type="ChEBI" id="CHEBI:57540"/>
        <dbReference type="ChEBI" id="CHEBI:57945"/>
        <dbReference type="ChEBI" id="CHEBI:85072"/>
    </reaction>
    <physiologicalReaction direction="left-to-right" evidence="17">
        <dbReference type="Rhea" id="RHEA:41264"/>
    </physiologicalReaction>
</comment>
<evidence type="ECO:0000256" key="11">
    <source>
        <dbReference type="ARBA" id="ARBA00048008"/>
    </source>
</evidence>
<evidence type="ECO:0000256" key="16">
    <source>
        <dbReference type="ARBA" id="ARBA00048535"/>
    </source>
</evidence>
<evidence type="ECO:0000256" key="15">
    <source>
        <dbReference type="ARBA" id="ARBA00048393"/>
    </source>
</evidence>
<dbReference type="Gene3D" id="3.40.50.720">
    <property type="entry name" value="NAD(P)-binding Rossmann-like Domain"/>
    <property type="match status" value="1"/>
</dbReference>
<evidence type="ECO:0000256" key="8">
    <source>
        <dbReference type="ARBA" id="ARBA00045705"/>
    </source>
</evidence>
<evidence type="ECO:0000256" key="1">
    <source>
        <dbReference type="ARBA" id="ARBA00006484"/>
    </source>
</evidence>
<sequence length="252" mass="27433">MKISGKVAIVTGGVSGIGKAVSLKLLENGAKLVAILDLEAESCQAVVSEFFEKFGADRVRFIKCDVTREDQLKNSFQEAYDVYGALDIVVNNAGIISHDNRRTIEVNLIGVVNAAFIAEKLMTREKRSERGIIINTASTAGLMASPLLSASYTASKHGVVGFTKSLVNSTDEFSKDLRVVAVCPDGVETTFLTRCNFQTEEYKQRMKFHQVENVFVSLDMVVDAFVLAIEDDSLHGAIIKVTKSDGIEVTNS</sequence>
<dbReference type="AlphaFoldDB" id="A0A9Q1BNT3"/>
<comment type="catalytic activity">
    <reaction evidence="19">
        <text>resolvin D2 + NAD(+) = 16-oxoresolvin D2 + NADH + H(+)</text>
        <dbReference type="Rhea" id="RHEA:53588"/>
        <dbReference type="ChEBI" id="CHEBI:15378"/>
        <dbReference type="ChEBI" id="CHEBI:57540"/>
        <dbReference type="ChEBI" id="CHEBI:57945"/>
        <dbReference type="ChEBI" id="CHEBI:133367"/>
        <dbReference type="ChEBI" id="CHEBI:137498"/>
    </reaction>
    <physiologicalReaction direction="left-to-right" evidence="19">
        <dbReference type="Rhea" id="RHEA:53589"/>
    </physiologicalReaction>
</comment>
<dbReference type="GO" id="GO:0016404">
    <property type="term" value="F:15-hydroxyprostaglandin dehydrogenase (NAD+) activity"/>
    <property type="evidence" value="ECO:0007669"/>
    <property type="project" value="UniProtKB-EC"/>
</dbReference>
<evidence type="ECO:0000256" key="17">
    <source>
        <dbReference type="ARBA" id="ARBA00048611"/>
    </source>
</evidence>
<evidence type="ECO:0000256" key="9">
    <source>
        <dbReference type="ARBA" id="ARBA00047325"/>
    </source>
</evidence>
<evidence type="ECO:0000256" key="12">
    <source>
        <dbReference type="ARBA" id="ARBA00048140"/>
    </source>
</evidence>
<comment type="catalytic activity">
    <reaction evidence="13">
        <text>(11R)-hydroxy-(5Z,8Z,12E,14Z)-eicosatetraenoate + NAD(+) = 11-oxo-(5Z,8Z,12E,14Z)-eicosatetraenoate + NADH + H(+)</text>
        <dbReference type="Rhea" id="RHEA:48640"/>
        <dbReference type="ChEBI" id="CHEBI:15378"/>
        <dbReference type="ChEBI" id="CHEBI:57540"/>
        <dbReference type="ChEBI" id="CHEBI:57945"/>
        <dbReference type="ChEBI" id="CHEBI:78836"/>
        <dbReference type="ChEBI" id="CHEBI:90697"/>
    </reaction>
    <physiologicalReaction direction="left-to-right" evidence="13">
        <dbReference type="Rhea" id="RHEA:48641"/>
    </physiologicalReaction>
</comment>
<comment type="caution">
    <text evidence="23">The sequence shown here is derived from an EMBL/GenBank/DDBJ whole genome shotgun (WGS) entry which is preliminary data.</text>
</comment>
<comment type="catalytic activity">
    <reaction evidence="14">
        <text>resolvin D1 + NAD(+) = 17-oxoresolvin D1 + NADH + H(+)</text>
        <dbReference type="Rhea" id="RHEA:50128"/>
        <dbReference type="ChEBI" id="CHEBI:15378"/>
        <dbReference type="ChEBI" id="CHEBI:57540"/>
        <dbReference type="ChEBI" id="CHEBI:57945"/>
        <dbReference type="ChEBI" id="CHEBI:132079"/>
        <dbReference type="ChEBI" id="CHEBI:132081"/>
    </reaction>
    <physiologicalReaction direction="left-to-right" evidence="14">
        <dbReference type="Rhea" id="RHEA:50129"/>
    </physiologicalReaction>
</comment>
<dbReference type="GO" id="GO:0005737">
    <property type="term" value="C:cytoplasm"/>
    <property type="evidence" value="ECO:0007669"/>
    <property type="project" value="TreeGrafter"/>
</dbReference>
<dbReference type="EMBL" id="JAIZAY010000014">
    <property type="protein sequence ID" value="KAJ8029978.1"/>
    <property type="molecule type" value="Genomic_DNA"/>
</dbReference>
<evidence type="ECO:0000256" key="21">
    <source>
        <dbReference type="ARBA" id="ARBA00049188"/>
    </source>
</evidence>
<comment type="catalytic activity">
    <reaction evidence="10">
        <text>resolvin D1 + NAD(+) = 8-oxoresolvin D1 + NADH + H(+)</text>
        <dbReference type="Rhea" id="RHEA:50124"/>
        <dbReference type="ChEBI" id="CHEBI:15378"/>
        <dbReference type="ChEBI" id="CHEBI:57540"/>
        <dbReference type="ChEBI" id="CHEBI:57945"/>
        <dbReference type="ChEBI" id="CHEBI:132079"/>
        <dbReference type="ChEBI" id="CHEBI:132080"/>
    </reaction>
    <physiologicalReaction direction="left-to-right" evidence="10">
        <dbReference type="Rhea" id="RHEA:50125"/>
    </physiologicalReaction>
</comment>
<evidence type="ECO:0000256" key="22">
    <source>
        <dbReference type="RuleBase" id="RU000363"/>
    </source>
</evidence>
<proteinExistence type="inferred from homology"/>
<reference evidence="23" key="1">
    <citation type="submission" date="2021-10" db="EMBL/GenBank/DDBJ databases">
        <title>Tropical sea cucumber genome reveals ecological adaptation and Cuvierian tubules defense mechanism.</title>
        <authorList>
            <person name="Chen T."/>
        </authorList>
    </citation>
    <scope>NUCLEOTIDE SEQUENCE</scope>
    <source>
        <strain evidence="23">Nanhai2018</strain>
        <tissue evidence="23">Muscle</tissue>
    </source>
</reference>
<organism evidence="23 24">
    <name type="scientific">Holothuria leucospilota</name>
    <name type="common">Black long sea cucumber</name>
    <name type="synonym">Mertensiothuria leucospilota</name>
    <dbReference type="NCBI Taxonomy" id="206669"/>
    <lineage>
        <taxon>Eukaryota</taxon>
        <taxon>Metazoa</taxon>
        <taxon>Echinodermata</taxon>
        <taxon>Eleutherozoa</taxon>
        <taxon>Echinozoa</taxon>
        <taxon>Holothuroidea</taxon>
        <taxon>Aspidochirotacea</taxon>
        <taxon>Aspidochirotida</taxon>
        <taxon>Holothuriidae</taxon>
        <taxon>Holothuria</taxon>
    </lineage>
</organism>